<evidence type="ECO:0000313" key="12">
    <source>
        <dbReference type="Proteomes" id="UP001189429"/>
    </source>
</evidence>
<keyword evidence="4" id="KW-0677">Repeat</keyword>
<dbReference type="Proteomes" id="UP001189429">
    <property type="component" value="Unassembled WGS sequence"/>
</dbReference>
<organism evidence="11 12">
    <name type="scientific">Prorocentrum cordatum</name>
    <dbReference type="NCBI Taxonomy" id="2364126"/>
    <lineage>
        <taxon>Eukaryota</taxon>
        <taxon>Sar</taxon>
        <taxon>Alveolata</taxon>
        <taxon>Dinophyceae</taxon>
        <taxon>Prorocentrales</taxon>
        <taxon>Prorocentraceae</taxon>
        <taxon>Prorocentrum</taxon>
    </lineage>
</organism>
<feature type="transmembrane region" description="Helical" evidence="8">
    <location>
        <begin position="319"/>
        <end position="338"/>
    </location>
</feature>
<feature type="transmembrane region" description="Helical" evidence="8">
    <location>
        <begin position="464"/>
        <end position="484"/>
    </location>
</feature>
<evidence type="ECO:0000256" key="1">
    <source>
        <dbReference type="ARBA" id="ARBA00004141"/>
    </source>
</evidence>
<proteinExistence type="predicted"/>
<accession>A0ABN9RNT3</accession>
<evidence type="ECO:0000256" key="7">
    <source>
        <dbReference type="SAM" id="MobiDB-lite"/>
    </source>
</evidence>
<keyword evidence="3 8" id="KW-0812">Transmembrane</keyword>
<keyword evidence="2" id="KW-0813">Transport</keyword>
<feature type="signal peptide" evidence="9">
    <location>
        <begin position="1"/>
        <end position="20"/>
    </location>
</feature>
<feature type="region of interest" description="Disordered" evidence="7">
    <location>
        <begin position="210"/>
        <end position="231"/>
    </location>
</feature>
<dbReference type="EMBL" id="CAUYUJ010006736">
    <property type="protein sequence ID" value="CAK0818493.1"/>
    <property type="molecule type" value="Genomic_DNA"/>
</dbReference>
<evidence type="ECO:0000256" key="8">
    <source>
        <dbReference type="SAM" id="Phobius"/>
    </source>
</evidence>
<dbReference type="PANTHER" id="PTHR43652:SF2">
    <property type="entry name" value="BASIC AMINO ACID ANTIPORTER YFCC-RELATED"/>
    <property type="match status" value="1"/>
</dbReference>
<evidence type="ECO:0000256" key="4">
    <source>
        <dbReference type="ARBA" id="ARBA00022737"/>
    </source>
</evidence>
<feature type="transmembrane region" description="Helical" evidence="8">
    <location>
        <begin position="384"/>
        <end position="409"/>
    </location>
</feature>
<evidence type="ECO:0000256" key="5">
    <source>
        <dbReference type="ARBA" id="ARBA00022989"/>
    </source>
</evidence>
<dbReference type="InterPro" id="IPR051679">
    <property type="entry name" value="DASS-Related_Transporters"/>
</dbReference>
<dbReference type="PANTHER" id="PTHR43652">
    <property type="entry name" value="BASIC AMINO ACID ANTIPORTER YFCC-RELATED"/>
    <property type="match status" value="1"/>
</dbReference>
<feature type="transmembrane region" description="Helical" evidence="8">
    <location>
        <begin position="345"/>
        <end position="364"/>
    </location>
</feature>
<evidence type="ECO:0000259" key="10">
    <source>
        <dbReference type="Pfam" id="PF03600"/>
    </source>
</evidence>
<evidence type="ECO:0000256" key="3">
    <source>
        <dbReference type="ARBA" id="ARBA00022692"/>
    </source>
</evidence>
<evidence type="ECO:0000256" key="2">
    <source>
        <dbReference type="ARBA" id="ARBA00022448"/>
    </source>
</evidence>
<dbReference type="InterPro" id="IPR004680">
    <property type="entry name" value="Cit_transptr-like_dom"/>
</dbReference>
<keyword evidence="12" id="KW-1185">Reference proteome</keyword>
<keyword evidence="9" id="KW-0732">Signal</keyword>
<feature type="chain" id="PRO_5045470358" description="Citrate transporter-like domain-containing protein" evidence="9">
    <location>
        <begin position="21"/>
        <end position="486"/>
    </location>
</feature>
<dbReference type="Pfam" id="PF03600">
    <property type="entry name" value="CitMHS"/>
    <property type="match status" value="1"/>
</dbReference>
<gene>
    <name evidence="11" type="ORF">PCOR1329_LOCUS20751</name>
</gene>
<feature type="non-terminal residue" evidence="11">
    <location>
        <position position="1"/>
    </location>
</feature>
<evidence type="ECO:0000313" key="11">
    <source>
        <dbReference type="EMBL" id="CAK0818493.1"/>
    </source>
</evidence>
<feature type="transmembrane region" description="Helical" evidence="8">
    <location>
        <begin position="421"/>
        <end position="444"/>
    </location>
</feature>
<evidence type="ECO:0000256" key="9">
    <source>
        <dbReference type="SAM" id="SignalP"/>
    </source>
</evidence>
<reference evidence="11" key="1">
    <citation type="submission" date="2023-10" db="EMBL/GenBank/DDBJ databases">
        <authorList>
            <person name="Chen Y."/>
            <person name="Shah S."/>
            <person name="Dougan E. K."/>
            <person name="Thang M."/>
            <person name="Chan C."/>
        </authorList>
    </citation>
    <scope>NUCLEOTIDE SEQUENCE [LARGE SCALE GENOMIC DNA]</scope>
</reference>
<name>A0ABN9RNT3_9DINO</name>
<feature type="domain" description="Citrate transporter-like" evidence="10">
    <location>
        <begin position="319"/>
        <end position="482"/>
    </location>
</feature>
<comment type="caution">
    <text evidence="11">The sequence shown here is derived from an EMBL/GenBank/DDBJ whole genome shotgun (WGS) entry which is preliminary data.</text>
</comment>
<keyword evidence="5 8" id="KW-1133">Transmembrane helix</keyword>
<keyword evidence="6 8" id="KW-0472">Membrane</keyword>
<evidence type="ECO:0000256" key="6">
    <source>
        <dbReference type="ARBA" id="ARBA00023136"/>
    </source>
</evidence>
<protein>
    <recommendedName>
        <fullName evidence="10">Citrate transporter-like domain-containing protein</fullName>
    </recommendedName>
</protein>
<sequence>VVTLLYLVVLVPFILRRFKAVDKGAGEKEGSVVARARSQNSYDVRLQVVGRSLKGLTLQGSGILGKMSGGMGDVLGYERYGTFLKVDDIVVDLELEVDDIIWVHTTVESVVSLFNFDGLQLLALDLSDEPGSLRPQVRVLVEAVLDKDSPVVTHRVGDASKYRPEYGCCIVAYREFSDSRAAAKAAGEQRRISSQTTRLETIMEREVSVATSEASEESGVPGLKRSFSRRGGKAGISRAGATPEVRLAHGDHVIFLAPPSFYSTWKDSSDFIVLRRLTSSDLEGDVQGRDSYAAPVSGCILLGLIAVVASNTLELLEGVFLAIFALVLTGCTSMDSVVRAVKLRTVFTIVGAFGLGKAIGNARVAEVLSDLLISALGGFGSRGLLVAIFAATVALGVIFHGTAVVVLMYPICAQVSRDMQLPIHQVIAVLCISVSCQMLSPISYQTNLMAYSTGDYTFADFGKVGAGLVFCIAAVSIPMCEWYFPA</sequence>
<comment type="subcellular location">
    <subcellularLocation>
        <location evidence="1">Membrane</location>
        <topology evidence="1">Multi-pass membrane protein</topology>
    </subcellularLocation>
</comment>